<keyword evidence="3" id="KW-1003">Cell membrane</keyword>
<dbReference type="Proteomes" id="UP000197032">
    <property type="component" value="Unassembled WGS sequence"/>
</dbReference>
<dbReference type="OrthoDB" id="9761224at2"/>
<dbReference type="GO" id="GO:0009267">
    <property type="term" value="P:cellular response to starvation"/>
    <property type="evidence" value="ECO:0007669"/>
    <property type="project" value="InterPro"/>
</dbReference>
<sequence length="563" mass="60201">MNSLIVALVAYVGFLIAYRLYGTFISERIFGLDASRKTPAHEFNDGVDYVPTKPEILFGHHFTTIAGAGPIVGPAIAVIWGWVPALLWIFFGSIFMGAIHDFGSLVISARHQGKSVSRITSDLLGPRAGTLFLILTAFALLIVIAVFCLVIAVLFDMFPQSVLPIWVEVPVAIAIGYWIYRGSGNPTIAGIIAIIILYIFVIIGVYVPLKMPGFIAGNPIMTWTVILLIYAYIASTLPVWVLLQPRDYINSHQLFVALALLFLGLIVAHPPIVAPAVNTNIADAPAFIPFLFITIACGAISGFHSMAASGTTVKQLDKETDAKFVGYGAMLMEGALAVMVVMAATAGFGSAAAWTEHYASWKAANGLGAKVGAFINGGATFVSSIGIPEAVAAGILAVMVVSFAATTLDSATRIQRYIISELASSYNINILSGRHGATLLAVLTAFILASFNGGKGGLILWPLFGASNQLMAGLALLVISVWLIKIKKPSIYTLLPMIFVLVMTSWAMVINTINFYRASNWLLFVLSLLIILLEIWLILEAIGAFRRVKTAPAVESGGTTASK</sequence>
<dbReference type="GO" id="GO:0005886">
    <property type="term" value="C:plasma membrane"/>
    <property type="evidence" value="ECO:0007669"/>
    <property type="project" value="UniProtKB-SubCell"/>
</dbReference>
<gene>
    <name evidence="9" type="ORF">KKC1_08480</name>
</gene>
<keyword evidence="5 7" id="KW-1133">Transmembrane helix</keyword>
<proteinExistence type="inferred from homology"/>
<comment type="caution">
    <text evidence="9">The sequence shown here is derived from an EMBL/GenBank/DDBJ whole genome shotgun (WGS) entry which is preliminary data.</text>
</comment>
<feature type="transmembrane region" description="Helical" evidence="7">
    <location>
        <begin position="62"/>
        <end position="82"/>
    </location>
</feature>
<evidence type="ECO:0000256" key="6">
    <source>
        <dbReference type="ARBA" id="ARBA00023136"/>
    </source>
</evidence>
<dbReference type="PANTHER" id="PTHR30252:SF0">
    <property type="entry name" value="PEPTIDE TRANSPORTER CSTA"/>
    <property type="match status" value="1"/>
</dbReference>
<dbReference type="AlphaFoldDB" id="A0A1Z5HQP1"/>
<feature type="transmembrane region" description="Helical" evidence="7">
    <location>
        <begin position="324"/>
        <end position="348"/>
    </location>
</feature>
<evidence type="ECO:0000313" key="9">
    <source>
        <dbReference type="EMBL" id="GAW91687.1"/>
    </source>
</evidence>
<keyword evidence="4 7" id="KW-0812">Transmembrane</keyword>
<feature type="domain" description="CstA N-terminal" evidence="8">
    <location>
        <begin position="371"/>
        <end position="507"/>
    </location>
</feature>
<evidence type="ECO:0000256" key="3">
    <source>
        <dbReference type="ARBA" id="ARBA00022475"/>
    </source>
</evidence>
<feature type="transmembrane region" description="Helical" evidence="7">
    <location>
        <begin position="491"/>
        <end position="509"/>
    </location>
</feature>
<dbReference type="RefSeq" id="WP_088553188.1">
    <property type="nucleotide sequence ID" value="NZ_BDGJ01000024.1"/>
</dbReference>
<feature type="transmembrane region" description="Helical" evidence="7">
    <location>
        <begin position="254"/>
        <end position="272"/>
    </location>
</feature>
<feature type="transmembrane region" description="Helical" evidence="7">
    <location>
        <begin position="284"/>
        <end position="303"/>
    </location>
</feature>
<evidence type="ECO:0000256" key="2">
    <source>
        <dbReference type="ARBA" id="ARBA00007755"/>
    </source>
</evidence>
<keyword evidence="10" id="KW-1185">Reference proteome</keyword>
<dbReference type="PANTHER" id="PTHR30252">
    <property type="entry name" value="INNER MEMBRANE PEPTIDE TRANSPORTER"/>
    <property type="match status" value="1"/>
</dbReference>
<dbReference type="EMBL" id="BDGJ01000024">
    <property type="protein sequence ID" value="GAW91687.1"/>
    <property type="molecule type" value="Genomic_DNA"/>
</dbReference>
<feature type="transmembrane region" description="Helical" evidence="7">
    <location>
        <begin position="390"/>
        <end position="408"/>
    </location>
</feature>
<feature type="transmembrane region" description="Helical" evidence="7">
    <location>
        <begin position="6"/>
        <end position="26"/>
    </location>
</feature>
<evidence type="ECO:0000256" key="5">
    <source>
        <dbReference type="ARBA" id="ARBA00022989"/>
    </source>
</evidence>
<comment type="similarity">
    <text evidence="2">Belongs to the peptide transporter carbon starvation (CstA) (TC 2.A.114) family.</text>
</comment>
<feature type="transmembrane region" description="Helical" evidence="7">
    <location>
        <begin position="521"/>
        <end position="539"/>
    </location>
</feature>
<feature type="transmembrane region" description="Helical" evidence="7">
    <location>
        <begin position="220"/>
        <end position="242"/>
    </location>
</feature>
<evidence type="ECO:0000256" key="4">
    <source>
        <dbReference type="ARBA" id="ARBA00022692"/>
    </source>
</evidence>
<evidence type="ECO:0000256" key="7">
    <source>
        <dbReference type="SAM" id="Phobius"/>
    </source>
</evidence>
<evidence type="ECO:0000313" key="10">
    <source>
        <dbReference type="Proteomes" id="UP000197032"/>
    </source>
</evidence>
<feature type="transmembrane region" description="Helical" evidence="7">
    <location>
        <begin position="88"/>
        <end position="109"/>
    </location>
</feature>
<feature type="transmembrane region" description="Helical" evidence="7">
    <location>
        <begin position="130"/>
        <end position="155"/>
    </location>
</feature>
<dbReference type="Pfam" id="PF02554">
    <property type="entry name" value="CstA"/>
    <property type="match status" value="2"/>
</dbReference>
<comment type="subcellular location">
    <subcellularLocation>
        <location evidence="1">Cell membrane</location>
        <topology evidence="1">Multi-pass membrane protein</topology>
    </subcellularLocation>
</comment>
<accession>A0A1Z5HQP1</accession>
<feature type="transmembrane region" description="Helical" evidence="7">
    <location>
        <begin position="161"/>
        <end position="180"/>
    </location>
</feature>
<reference evidence="10" key="1">
    <citation type="journal article" date="2017" name="Appl. Environ. Microbiol.">
        <title>Genomic analysis of Calderihabitans maritimus KKC1, a thermophilic hydrogenogenic carboxydotrophic bacterium isolated from marine sediment.</title>
        <authorList>
            <person name="Omae K."/>
            <person name="Yoneda Y."/>
            <person name="Fukuyama Y."/>
            <person name="Yoshida T."/>
            <person name="Sako Y."/>
        </authorList>
    </citation>
    <scope>NUCLEOTIDE SEQUENCE [LARGE SCALE GENOMIC DNA]</scope>
    <source>
        <strain evidence="10">KKC1</strain>
    </source>
</reference>
<name>A0A1Z5HQP1_9FIRM</name>
<organism evidence="9 10">
    <name type="scientific">Calderihabitans maritimus</name>
    <dbReference type="NCBI Taxonomy" id="1246530"/>
    <lineage>
        <taxon>Bacteria</taxon>
        <taxon>Bacillati</taxon>
        <taxon>Bacillota</taxon>
        <taxon>Clostridia</taxon>
        <taxon>Neomoorellales</taxon>
        <taxon>Calderihabitantaceae</taxon>
        <taxon>Calderihabitans</taxon>
    </lineage>
</organism>
<feature type="domain" description="CstA N-terminal" evidence="8">
    <location>
        <begin position="2"/>
        <end position="345"/>
    </location>
</feature>
<feature type="transmembrane region" description="Helical" evidence="7">
    <location>
        <begin position="436"/>
        <end position="453"/>
    </location>
</feature>
<evidence type="ECO:0000259" key="8">
    <source>
        <dbReference type="Pfam" id="PF02554"/>
    </source>
</evidence>
<feature type="transmembrane region" description="Helical" evidence="7">
    <location>
        <begin position="459"/>
        <end position="484"/>
    </location>
</feature>
<dbReference type="InterPro" id="IPR051605">
    <property type="entry name" value="CstA"/>
</dbReference>
<evidence type="ECO:0000256" key="1">
    <source>
        <dbReference type="ARBA" id="ARBA00004651"/>
    </source>
</evidence>
<dbReference type="InterPro" id="IPR003706">
    <property type="entry name" value="CstA_N"/>
</dbReference>
<protein>
    <recommendedName>
        <fullName evidence="8">CstA N-terminal domain-containing protein</fullName>
    </recommendedName>
</protein>
<keyword evidence="6 7" id="KW-0472">Membrane</keyword>
<feature type="transmembrane region" description="Helical" evidence="7">
    <location>
        <begin position="187"/>
        <end position="208"/>
    </location>
</feature>